<reference evidence="6 7" key="1">
    <citation type="submission" date="2019-03" db="EMBL/GenBank/DDBJ databases">
        <title>Genomic Encyclopedia of Type Strains, Phase IV (KMG-IV): sequencing the most valuable type-strain genomes for metagenomic binning, comparative biology and taxonomic classification.</title>
        <authorList>
            <person name="Goeker M."/>
        </authorList>
    </citation>
    <scope>NUCLEOTIDE SEQUENCE [LARGE SCALE GENOMIC DNA]</scope>
    <source>
        <strain evidence="6 7">DSM 18577</strain>
    </source>
</reference>
<keyword evidence="1 5" id="KW-0963">Cytoplasm</keyword>
<comment type="caution">
    <text evidence="6">The sequence shown here is derived from an EMBL/GenBank/DDBJ whole genome shotgun (WGS) entry which is preliminary data.</text>
</comment>
<dbReference type="GO" id="GO:0000917">
    <property type="term" value="P:division septum assembly"/>
    <property type="evidence" value="ECO:0007669"/>
    <property type="project" value="UniProtKB-KW"/>
</dbReference>
<dbReference type="HAMAP" id="MF_01092">
    <property type="entry name" value="ZapD"/>
    <property type="match status" value="1"/>
</dbReference>
<sequence>MTAHDAIDTLHLISISHQRLEFLIVTSELVFEHPLNEKIRTYLRVETLFNQLEQIKTTLDESDSSVQNFFRTLFDLNDVLDRCEWRSDLLKDLDKQRQLFRQWANAPEIDTSKIDELVLKTDNYFRTINQHPKLANLIKEDRLLSLIRQRLTLPGGACSFDLPQLYFWQHQSLEQRISDIEKWLQPFATIAEVMGFLLSMLREQSVAEQVIAHGGFYQGQREGCAMLRISINGNVRGYPTISGHKNRFAIKFMSLEGAITNDLNFTLTCCRSFQ</sequence>
<comment type="subunit">
    <text evidence="5">Interacts with FtsZ.</text>
</comment>
<dbReference type="InterPro" id="IPR009777">
    <property type="entry name" value="ZapD"/>
</dbReference>
<name>A0A4R1K1V9_9GAMM</name>
<dbReference type="GO" id="GO:0005737">
    <property type="term" value="C:cytoplasm"/>
    <property type="evidence" value="ECO:0007669"/>
    <property type="project" value="UniProtKB-SubCell"/>
</dbReference>
<dbReference type="SUPFAM" id="SSF160950">
    <property type="entry name" value="YacF-like"/>
    <property type="match status" value="1"/>
</dbReference>
<dbReference type="PANTHER" id="PTHR39455">
    <property type="entry name" value="CELL DIVISION PROTEIN ZAPD"/>
    <property type="match status" value="1"/>
</dbReference>
<evidence type="ECO:0000256" key="3">
    <source>
        <dbReference type="ARBA" id="ARBA00023210"/>
    </source>
</evidence>
<evidence type="ECO:0000256" key="2">
    <source>
        <dbReference type="ARBA" id="ARBA00022618"/>
    </source>
</evidence>
<dbReference type="EMBL" id="SMGD01000012">
    <property type="protein sequence ID" value="TCK57975.1"/>
    <property type="molecule type" value="Genomic_DNA"/>
</dbReference>
<gene>
    <name evidence="5" type="primary">zapD</name>
    <name evidence="6" type="ORF">EV690_1679</name>
</gene>
<keyword evidence="7" id="KW-1185">Reference proteome</keyword>
<dbReference type="Proteomes" id="UP000295565">
    <property type="component" value="Unassembled WGS sequence"/>
</dbReference>
<protein>
    <recommendedName>
        <fullName evidence="5">Cell division protein ZapD</fullName>
    </recommendedName>
    <alternativeName>
        <fullName evidence="5">Z ring-associated protein D</fullName>
    </alternativeName>
</protein>
<evidence type="ECO:0000256" key="5">
    <source>
        <dbReference type="HAMAP-Rule" id="MF_01092"/>
    </source>
</evidence>
<dbReference type="InterPro" id="IPR036268">
    <property type="entry name" value="ZapD_sf"/>
</dbReference>
<evidence type="ECO:0000256" key="4">
    <source>
        <dbReference type="ARBA" id="ARBA00023306"/>
    </source>
</evidence>
<dbReference type="Gene3D" id="1.10.3900.10">
    <property type="entry name" value="YacF-like"/>
    <property type="match status" value="1"/>
</dbReference>
<proteinExistence type="inferred from homology"/>
<comment type="function">
    <text evidence="5">Cell division factor that enhances FtsZ-ring assembly. Directly interacts with FtsZ and promotes bundling of FtsZ protofilaments, with a reduction in FtsZ GTPase activity.</text>
</comment>
<dbReference type="Pfam" id="PF07072">
    <property type="entry name" value="ZapD"/>
    <property type="match status" value="1"/>
</dbReference>
<dbReference type="GO" id="GO:0032153">
    <property type="term" value="C:cell division site"/>
    <property type="evidence" value="ECO:0007669"/>
    <property type="project" value="TreeGrafter"/>
</dbReference>
<comment type="subcellular location">
    <subcellularLocation>
        <location evidence="5">Cytoplasm</location>
    </subcellularLocation>
    <text evidence="5">Localizes to mid-cell in an FtsZ-dependent manner.</text>
</comment>
<accession>A0A4R1K1V9</accession>
<evidence type="ECO:0000313" key="7">
    <source>
        <dbReference type="Proteomes" id="UP000295565"/>
    </source>
</evidence>
<dbReference type="OrthoDB" id="5294622at2"/>
<keyword evidence="4 5" id="KW-0131">Cell cycle</keyword>
<dbReference type="NCBIfam" id="NF003655">
    <property type="entry name" value="PRK05287.1-3"/>
    <property type="match status" value="1"/>
</dbReference>
<dbReference type="PANTHER" id="PTHR39455:SF1">
    <property type="entry name" value="CELL DIVISION PROTEIN ZAPD"/>
    <property type="match status" value="1"/>
</dbReference>
<dbReference type="GO" id="GO:0043093">
    <property type="term" value="P:FtsZ-dependent cytokinesis"/>
    <property type="evidence" value="ECO:0007669"/>
    <property type="project" value="UniProtKB-UniRule"/>
</dbReference>
<evidence type="ECO:0000313" key="6">
    <source>
        <dbReference type="EMBL" id="TCK57975.1"/>
    </source>
</evidence>
<dbReference type="InterPro" id="IPR027462">
    <property type="entry name" value="ZapD_C"/>
</dbReference>
<evidence type="ECO:0000256" key="1">
    <source>
        <dbReference type="ARBA" id="ARBA00022490"/>
    </source>
</evidence>
<comment type="similarity">
    <text evidence="5">Belongs to the ZapD family.</text>
</comment>
<dbReference type="Gene3D" id="2.60.440.10">
    <property type="entry name" value="YacF-like domains"/>
    <property type="match status" value="1"/>
</dbReference>
<dbReference type="AlphaFoldDB" id="A0A4R1K1V9"/>
<keyword evidence="3 5" id="KW-0717">Septation</keyword>
<organism evidence="6 7">
    <name type="scientific">Celerinatantimonas diazotrophica</name>
    <dbReference type="NCBI Taxonomy" id="412034"/>
    <lineage>
        <taxon>Bacteria</taxon>
        <taxon>Pseudomonadati</taxon>
        <taxon>Pseudomonadota</taxon>
        <taxon>Gammaproteobacteria</taxon>
        <taxon>Celerinatantimonadaceae</taxon>
        <taxon>Celerinatantimonas</taxon>
    </lineage>
</organism>
<keyword evidence="2 5" id="KW-0132">Cell division</keyword>